<proteinExistence type="predicted"/>
<comment type="caution">
    <text evidence="1">The sequence shown here is derived from an EMBL/GenBank/DDBJ whole genome shotgun (WGS) entry which is preliminary data.</text>
</comment>
<protein>
    <submittedName>
        <fullName evidence="1">Uncharacterized protein</fullName>
    </submittedName>
</protein>
<accession>A0A7C4M251</accession>
<dbReference type="EMBL" id="DSYQ01000003">
    <property type="protein sequence ID" value="HGT70834.1"/>
    <property type="molecule type" value="Genomic_DNA"/>
</dbReference>
<sequence length="85" mass="9786">MNIIPNEITDQTSILDLSIIIEREEQSQKVFQILNDAMESPLNDNSDMLQMAIKFGQISLEDFFSNFVLPEKREGLISKIKKVLE</sequence>
<evidence type="ECO:0000313" key="1">
    <source>
        <dbReference type="EMBL" id="HGT70834.1"/>
    </source>
</evidence>
<gene>
    <name evidence="1" type="ORF">ENT43_01060</name>
</gene>
<dbReference type="AlphaFoldDB" id="A0A7C4M251"/>
<name>A0A7C4M251_UNCC3</name>
<organism evidence="1">
    <name type="scientific">candidate division CPR3 bacterium</name>
    <dbReference type="NCBI Taxonomy" id="2268181"/>
    <lineage>
        <taxon>Bacteria</taxon>
        <taxon>Bacteria division CPR3</taxon>
    </lineage>
</organism>
<reference evidence="1" key="1">
    <citation type="journal article" date="2020" name="mSystems">
        <title>Genome- and Community-Level Interaction Insights into Carbon Utilization and Element Cycling Functions of Hydrothermarchaeota in Hydrothermal Sediment.</title>
        <authorList>
            <person name="Zhou Z."/>
            <person name="Liu Y."/>
            <person name="Xu W."/>
            <person name="Pan J."/>
            <person name="Luo Z.H."/>
            <person name="Li M."/>
        </authorList>
    </citation>
    <scope>NUCLEOTIDE SEQUENCE [LARGE SCALE GENOMIC DNA]</scope>
    <source>
        <strain evidence="1">SpSt-579</strain>
    </source>
</reference>